<protein>
    <submittedName>
        <fullName evidence="1">G3500 protein</fullName>
    </submittedName>
</protein>
<dbReference type="Proteomes" id="UP001497392">
    <property type="component" value="Unassembled WGS sequence"/>
</dbReference>
<comment type="caution">
    <text evidence="1">The sequence shown here is derived from an EMBL/GenBank/DDBJ whole genome shotgun (WGS) entry which is preliminary data.</text>
</comment>
<proteinExistence type="predicted"/>
<accession>A0ABP1FMY2</accession>
<organism evidence="1 2">
    <name type="scientific">Coccomyxa viridis</name>
    <dbReference type="NCBI Taxonomy" id="1274662"/>
    <lineage>
        <taxon>Eukaryota</taxon>
        <taxon>Viridiplantae</taxon>
        <taxon>Chlorophyta</taxon>
        <taxon>core chlorophytes</taxon>
        <taxon>Trebouxiophyceae</taxon>
        <taxon>Trebouxiophyceae incertae sedis</taxon>
        <taxon>Coccomyxaceae</taxon>
        <taxon>Coccomyxa</taxon>
    </lineage>
</organism>
<dbReference type="EMBL" id="CAXHTA020000005">
    <property type="protein sequence ID" value="CAL5221326.1"/>
    <property type="molecule type" value="Genomic_DNA"/>
</dbReference>
<evidence type="ECO:0000313" key="2">
    <source>
        <dbReference type="Proteomes" id="UP001497392"/>
    </source>
</evidence>
<name>A0ABP1FMY2_9CHLO</name>
<evidence type="ECO:0000313" key="1">
    <source>
        <dbReference type="EMBL" id="CAL5221326.1"/>
    </source>
</evidence>
<keyword evidence="2" id="KW-1185">Reference proteome</keyword>
<sequence length="150" mass="16762">MITCSLPPHPSIEANCAAFKFISRRCGAAMFALLDFDWELTPRQWGTMVQTCMFRDDEKAPERLEQTDMEAVYELLTDVAVDALAPDGLTAFLARGTAPDGRGTSAEPVRVTLPKLQSQQLLPFIWLELSEKAMGSLMLSSRARRRGRQQ</sequence>
<gene>
    <name evidence="1" type="primary">g3500</name>
    <name evidence="1" type="ORF">VP750_LOCUS2985</name>
</gene>
<reference evidence="1 2" key="1">
    <citation type="submission" date="2024-06" db="EMBL/GenBank/DDBJ databases">
        <authorList>
            <person name="Kraege A."/>
            <person name="Thomma B."/>
        </authorList>
    </citation>
    <scope>NUCLEOTIDE SEQUENCE [LARGE SCALE GENOMIC DNA]</scope>
</reference>